<reference evidence="1" key="2">
    <citation type="submission" date="2020-09" db="EMBL/GenBank/DDBJ databases">
        <authorList>
            <person name="Sun Q."/>
            <person name="Kim S."/>
        </authorList>
    </citation>
    <scope>NUCLEOTIDE SEQUENCE</scope>
    <source>
        <strain evidence="1">KCTC 32296</strain>
    </source>
</reference>
<evidence type="ECO:0000313" key="2">
    <source>
        <dbReference type="Proteomes" id="UP000662572"/>
    </source>
</evidence>
<dbReference type="GO" id="GO:0110001">
    <property type="term" value="C:toxin-antitoxin complex"/>
    <property type="evidence" value="ECO:0007669"/>
    <property type="project" value="InterPro"/>
</dbReference>
<dbReference type="RefSeq" id="WP_189487443.1">
    <property type="nucleotide sequence ID" value="NZ_BMZB01000004.1"/>
</dbReference>
<comment type="caution">
    <text evidence="1">The sequence shown here is derived from an EMBL/GenBank/DDBJ whole genome shotgun (WGS) entry which is preliminary data.</text>
</comment>
<accession>A0A918QBF3</accession>
<protein>
    <recommendedName>
        <fullName evidence="3">Toxin YhaV</fullName>
    </recommendedName>
</protein>
<proteinExistence type="predicted"/>
<dbReference type="Proteomes" id="UP000662572">
    <property type="component" value="Unassembled WGS sequence"/>
</dbReference>
<evidence type="ECO:0008006" key="3">
    <source>
        <dbReference type="Google" id="ProtNLM"/>
    </source>
</evidence>
<name>A0A918QBF3_9CAUL</name>
<dbReference type="AlphaFoldDB" id="A0A918QBF3"/>
<keyword evidence="2" id="KW-1185">Reference proteome</keyword>
<dbReference type="EMBL" id="BMZB01000004">
    <property type="protein sequence ID" value="GGZ39018.1"/>
    <property type="molecule type" value="Genomic_DNA"/>
</dbReference>
<dbReference type="GO" id="GO:0004540">
    <property type="term" value="F:RNA nuclease activity"/>
    <property type="evidence" value="ECO:0007669"/>
    <property type="project" value="InterPro"/>
</dbReference>
<gene>
    <name evidence="1" type="ORF">GCM10011273_26740</name>
</gene>
<sequence length="163" mass="18376">MLTINGWTILAHPLFLDQLEKLTETVEALKAKKPEEYRKNANTKLLAALNKLVFEAIAADPTATAYRQGSTLGDDYKHWFRAKFGNGRFRLFFRYDSTAKVIIFAWVNDETTLRTYGAKTDAYKTFKGMLDDGNPPDDWAALYKAASEAKAVERLNTASSTKP</sequence>
<evidence type="ECO:0000313" key="1">
    <source>
        <dbReference type="EMBL" id="GGZ39018.1"/>
    </source>
</evidence>
<reference evidence="1" key="1">
    <citation type="journal article" date="2014" name="Int. J. Syst. Evol. Microbiol.">
        <title>Complete genome sequence of Corynebacterium casei LMG S-19264T (=DSM 44701T), isolated from a smear-ripened cheese.</title>
        <authorList>
            <consortium name="US DOE Joint Genome Institute (JGI-PGF)"/>
            <person name="Walter F."/>
            <person name="Albersmeier A."/>
            <person name="Kalinowski J."/>
            <person name="Ruckert C."/>
        </authorList>
    </citation>
    <scope>NUCLEOTIDE SEQUENCE</scope>
    <source>
        <strain evidence="1">KCTC 32296</strain>
    </source>
</reference>
<organism evidence="1 2">
    <name type="scientific">Asticcacaulis endophyticus</name>
    <dbReference type="NCBI Taxonomy" id="1395890"/>
    <lineage>
        <taxon>Bacteria</taxon>
        <taxon>Pseudomonadati</taxon>
        <taxon>Pseudomonadota</taxon>
        <taxon>Alphaproteobacteria</taxon>
        <taxon>Caulobacterales</taxon>
        <taxon>Caulobacteraceae</taxon>
        <taxon>Asticcacaulis</taxon>
    </lineage>
</organism>
<dbReference type="InterPro" id="IPR021679">
    <property type="entry name" value="Toxin_endonuclease_YhaV"/>
</dbReference>
<dbReference type="Pfam" id="PF11663">
    <property type="entry name" value="Toxin_YhaV"/>
    <property type="match status" value="1"/>
</dbReference>